<proteinExistence type="predicted"/>
<dbReference type="EMBL" id="JAUSQW010000001">
    <property type="protein sequence ID" value="MDP9801310.1"/>
    <property type="molecule type" value="Genomic_DNA"/>
</dbReference>
<evidence type="ECO:0000313" key="2">
    <source>
        <dbReference type="Proteomes" id="UP001235966"/>
    </source>
</evidence>
<gene>
    <name evidence="1" type="ORF">J2S49_001386</name>
</gene>
<sequence>MRGPARIAHFRWVQFMWKYYGNTADLHPARGGFPVRFHLAFRIHICA</sequence>
<name>A0ABT9NC78_9ACTO</name>
<protein>
    <submittedName>
        <fullName evidence="1">Uncharacterized protein</fullName>
    </submittedName>
</protein>
<evidence type="ECO:0000313" key="1">
    <source>
        <dbReference type="EMBL" id="MDP9801310.1"/>
    </source>
</evidence>
<keyword evidence="2" id="KW-1185">Reference proteome</keyword>
<comment type="caution">
    <text evidence="1">The sequence shown here is derived from an EMBL/GenBank/DDBJ whole genome shotgun (WGS) entry which is preliminary data.</text>
</comment>
<reference evidence="1 2" key="1">
    <citation type="submission" date="2023-07" db="EMBL/GenBank/DDBJ databases">
        <title>Sequencing the genomes of 1000 actinobacteria strains.</title>
        <authorList>
            <person name="Klenk H.-P."/>
        </authorList>
    </citation>
    <scope>NUCLEOTIDE SEQUENCE [LARGE SCALE GENOMIC DNA]</scope>
    <source>
        <strain evidence="1 2">DSM 102162</strain>
    </source>
</reference>
<accession>A0ABT9NC78</accession>
<dbReference type="Proteomes" id="UP001235966">
    <property type="component" value="Unassembled WGS sequence"/>
</dbReference>
<organism evidence="1 2">
    <name type="scientific">Arcanobacterium wilhelmae</name>
    <dbReference type="NCBI Taxonomy" id="1803177"/>
    <lineage>
        <taxon>Bacteria</taxon>
        <taxon>Bacillati</taxon>
        <taxon>Actinomycetota</taxon>
        <taxon>Actinomycetes</taxon>
        <taxon>Actinomycetales</taxon>
        <taxon>Actinomycetaceae</taxon>
        <taxon>Arcanobacterium</taxon>
    </lineage>
</organism>